<dbReference type="GO" id="GO:0016787">
    <property type="term" value="F:hydrolase activity"/>
    <property type="evidence" value="ECO:0007669"/>
    <property type="project" value="UniProtKB-KW"/>
</dbReference>
<dbReference type="PANTHER" id="PTHR43316">
    <property type="entry name" value="HYDROLASE, HALOACID DELAHOGENASE-RELATED"/>
    <property type="match status" value="1"/>
</dbReference>
<protein>
    <submittedName>
        <fullName evidence="2">HAD family hydrolase</fullName>
    </submittedName>
</protein>
<keyword evidence="1 2" id="KW-0378">Hydrolase</keyword>
<dbReference type="InterPro" id="IPR023214">
    <property type="entry name" value="HAD_sf"/>
</dbReference>
<dbReference type="RefSeq" id="WP_249300315.1">
    <property type="nucleotide sequence ID" value="NZ_JACRSP010000003.1"/>
</dbReference>
<evidence type="ECO:0000313" key="2">
    <source>
        <dbReference type="EMBL" id="MBC8536471.1"/>
    </source>
</evidence>
<evidence type="ECO:0000313" key="3">
    <source>
        <dbReference type="Proteomes" id="UP000620366"/>
    </source>
</evidence>
<dbReference type="SFLD" id="SFLDS00003">
    <property type="entry name" value="Haloacid_Dehalogenase"/>
    <property type="match status" value="1"/>
</dbReference>
<evidence type="ECO:0000256" key="1">
    <source>
        <dbReference type="ARBA" id="ARBA00022801"/>
    </source>
</evidence>
<sequence>MRKETTDMFTTALFDLDGTLLRMTNEDFFDIMLASYRRMFADLMPVDNIREVFFKVIGEVINHMSERTNEQVFYDGFARYCGQENIAEFRRRLLDYYKNDYGELRAATHPNAEMIEAVRLLKEKGFTLVMATNPVFPDEGVAQRVSWAGLSLDEFDYVTSFAEDRYAKPHVEFFYDILKKLGRDVSECLYVGNDRYEDMAATGTGITTWLIDGYVRTRPDRNFDHSYRGRPKAFLQFVRELPPVR</sequence>
<dbReference type="Pfam" id="PF00702">
    <property type="entry name" value="Hydrolase"/>
    <property type="match status" value="1"/>
</dbReference>
<accession>A0A926DEQ3</accession>
<reference evidence="2" key="1">
    <citation type="submission" date="2020-08" db="EMBL/GenBank/DDBJ databases">
        <title>Genome public.</title>
        <authorList>
            <person name="Liu C."/>
            <person name="Sun Q."/>
        </authorList>
    </citation>
    <scope>NUCLEOTIDE SEQUENCE</scope>
    <source>
        <strain evidence="2">BX7</strain>
    </source>
</reference>
<dbReference type="Gene3D" id="3.40.50.1000">
    <property type="entry name" value="HAD superfamily/HAD-like"/>
    <property type="match status" value="1"/>
</dbReference>
<dbReference type="AlphaFoldDB" id="A0A926DEQ3"/>
<dbReference type="PRINTS" id="PR00413">
    <property type="entry name" value="HADHALOGNASE"/>
</dbReference>
<proteinExistence type="predicted"/>
<organism evidence="2 3">
    <name type="scientific">Feifania hominis</name>
    <dbReference type="NCBI Taxonomy" id="2763660"/>
    <lineage>
        <taxon>Bacteria</taxon>
        <taxon>Bacillati</taxon>
        <taxon>Bacillota</taxon>
        <taxon>Clostridia</taxon>
        <taxon>Eubacteriales</taxon>
        <taxon>Feifaniaceae</taxon>
        <taxon>Feifania</taxon>
    </lineage>
</organism>
<keyword evidence="3" id="KW-1185">Reference proteome</keyword>
<dbReference type="InterPro" id="IPR006439">
    <property type="entry name" value="HAD-SF_hydro_IA"/>
</dbReference>
<dbReference type="InterPro" id="IPR036412">
    <property type="entry name" value="HAD-like_sf"/>
</dbReference>
<dbReference type="SFLD" id="SFLDG01129">
    <property type="entry name" value="C1.5:_HAD__Beta-PGM__Phosphata"/>
    <property type="match status" value="1"/>
</dbReference>
<gene>
    <name evidence="2" type="ORF">H8695_07205</name>
</gene>
<dbReference type="InterPro" id="IPR051540">
    <property type="entry name" value="S-2-haloacid_dehalogenase"/>
</dbReference>
<comment type="caution">
    <text evidence="2">The sequence shown here is derived from an EMBL/GenBank/DDBJ whole genome shotgun (WGS) entry which is preliminary data.</text>
</comment>
<dbReference type="Proteomes" id="UP000620366">
    <property type="component" value="Unassembled WGS sequence"/>
</dbReference>
<name>A0A926DEQ3_9FIRM</name>
<dbReference type="SUPFAM" id="SSF56784">
    <property type="entry name" value="HAD-like"/>
    <property type="match status" value="1"/>
</dbReference>
<dbReference type="EMBL" id="JACRSP010000003">
    <property type="protein sequence ID" value="MBC8536471.1"/>
    <property type="molecule type" value="Genomic_DNA"/>
</dbReference>